<evidence type="ECO:0000313" key="12">
    <source>
        <dbReference type="EMBL" id="THB61212.1"/>
    </source>
</evidence>
<comment type="similarity">
    <text evidence="1 9">Belongs to the peptidase S11 family.</text>
</comment>
<feature type="active site" evidence="7">
    <location>
        <position position="166"/>
    </location>
</feature>
<feature type="region of interest" description="Disordered" evidence="10">
    <location>
        <begin position="39"/>
        <end position="74"/>
    </location>
</feature>
<evidence type="ECO:0000256" key="4">
    <source>
        <dbReference type="ARBA" id="ARBA00022960"/>
    </source>
</evidence>
<dbReference type="InterPro" id="IPR012338">
    <property type="entry name" value="Beta-lactam/transpept-like"/>
</dbReference>
<dbReference type="PRINTS" id="PR00725">
    <property type="entry name" value="DADACBPTASE1"/>
</dbReference>
<dbReference type="GO" id="GO:0009002">
    <property type="term" value="F:serine-type D-Ala-D-Ala carboxypeptidase activity"/>
    <property type="evidence" value="ECO:0007669"/>
    <property type="project" value="InterPro"/>
</dbReference>
<reference evidence="12 13" key="1">
    <citation type="submission" date="2019-01" db="EMBL/GenBank/DDBJ databases">
        <title>Vagococcus silagei sp. nov. isolated from brewer's grain.</title>
        <authorList>
            <person name="Guu J.-R."/>
        </authorList>
    </citation>
    <scope>NUCLEOTIDE SEQUENCE [LARGE SCALE GENOMIC DNA]</scope>
    <source>
        <strain evidence="12 13">2B-2</strain>
    </source>
</reference>
<dbReference type="GO" id="GO:0071555">
    <property type="term" value="P:cell wall organization"/>
    <property type="evidence" value="ECO:0007669"/>
    <property type="project" value="UniProtKB-KW"/>
</dbReference>
<keyword evidence="2" id="KW-0732">Signal</keyword>
<dbReference type="OrthoDB" id="9791132at2"/>
<evidence type="ECO:0000256" key="8">
    <source>
        <dbReference type="PIRSR" id="PIRSR618044-2"/>
    </source>
</evidence>
<evidence type="ECO:0000256" key="2">
    <source>
        <dbReference type="ARBA" id="ARBA00022729"/>
    </source>
</evidence>
<evidence type="ECO:0000256" key="3">
    <source>
        <dbReference type="ARBA" id="ARBA00022801"/>
    </source>
</evidence>
<dbReference type="GO" id="GO:0008360">
    <property type="term" value="P:regulation of cell shape"/>
    <property type="evidence" value="ECO:0007669"/>
    <property type="project" value="UniProtKB-KW"/>
</dbReference>
<dbReference type="AlphaFoldDB" id="A0A4S3B301"/>
<dbReference type="GO" id="GO:0006508">
    <property type="term" value="P:proteolysis"/>
    <property type="evidence" value="ECO:0007669"/>
    <property type="project" value="InterPro"/>
</dbReference>
<feature type="active site" description="Proton acceptor" evidence="7">
    <location>
        <position position="109"/>
    </location>
</feature>
<feature type="binding site" evidence="8">
    <location>
        <position position="279"/>
    </location>
    <ligand>
        <name>substrate</name>
    </ligand>
</feature>
<dbReference type="Proteomes" id="UP000310506">
    <property type="component" value="Unassembled WGS sequence"/>
</dbReference>
<evidence type="ECO:0000256" key="6">
    <source>
        <dbReference type="ARBA" id="ARBA00023316"/>
    </source>
</evidence>
<protein>
    <submittedName>
        <fullName evidence="12">D-alanyl-D-alanine carboxypeptidase</fullName>
    </submittedName>
</protein>
<feature type="domain" description="Peptidase S11 D-alanyl-D-alanine carboxypeptidase A N-terminal" evidence="11">
    <location>
        <begin position="71"/>
        <end position="309"/>
    </location>
</feature>
<dbReference type="RefSeq" id="WP_136136906.1">
    <property type="nucleotide sequence ID" value="NZ_SDGV01000015.1"/>
</dbReference>
<comment type="caution">
    <text evidence="12">The sequence shown here is derived from an EMBL/GenBank/DDBJ whole genome shotgun (WGS) entry which is preliminary data.</text>
</comment>
<feature type="compositionally biased region" description="Basic and acidic residues" evidence="10">
    <location>
        <begin position="58"/>
        <end position="74"/>
    </location>
</feature>
<evidence type="ECO:0000256" key="10">
    <source>
        <dbReference type="SAM" id="MobiDB-lite"/>
    </source>
</evidence>
<dbReference type="InterPro" id="IPR001967">
    <property type="entry name" value="Peptidase_S11_N"/>
</dbReference>
<evidence type="ECO:0000256" key="9">
    <source>
        <dbReference type="RuleBase" id="RU004016"/>
    </source>
</evidence>
<dbReference type="Pfam" id="PF00768">
    <property type="entry name" value="Peptidase_S11"/>
    <property type="match status" value="1"/>
</dbReference>
<evidence type="ECO:0000256" key="7">
    <source>
        <dbReference type="PIRSR" id="PIRSR618044-1"/>
    </source>
</evidence>
<sequence>MKKKLAVISIIAALGVGGLFYFGFVQGADASLGKVRLKEKPKTVKKTKPDTKAATNESTKEITEEPEKKPAEKEPEIYSQQILLENLNTGQILEEKNADKRVPIASLTKIMSAFVLLDKAPNIEDTVVLSQKTIDDLTLEGASRSGFVANDPIKVKDLAYAIILPSGADAAILTANYLSGSEAAFVAEMNNYAQYLGLHNTHFENSTGLDSANQYSTARDLNKLVKVAMQNPVFADVFTRFEYQTSPTKLEKDGYHLEHTLLNEKNDLSLNNGQLLGGKTGYTEDAGQCLASIAEINGERYLLITTGADGDPNGTQHNVTDAKKIYESIGVK</sequence>
<dbReference type="PANTHER" id="PTHR21581">
    <property type="entry name" value="D-ALANYL-D-ALANINE CARBOXYPEPTIDASE"/>
    <property type="match status" value="1"/>
</dbReference>
<proteinExistence type="inferred from homology"/>
<dbReference type="GO" id="GO:0009252">
    <property type="term" value="P:peptidoglycan biosynthetic process"/>
    <property type="evidence" value="ECO:0007669"/>
    <property type="project" value="UniProtKB-KW"/>
</dbReference>
<keyword evidence="12" id="KW-0121">Carboxypeptidase</keyword>
<keyword evidence="4" id="KW-0133">Cell shape</keyword>
<keyword evidence="6" id="KW-0961">Cell wall biogenesis/degradation</keyword>
<keyword evidence="5" id="KW-0573">Peptidoglycan synthesis</keyword>
<evidence type="ECO:0000259" key="11">
    <source>
        <dbReference type="Pfam" id="PF00768"/>
    </source>
</evidence>
<evidence type="ECO:0000313" key="13">
    <source>
        <dbReference type="Proteomes" id="UP000310506"/>
    </source>
</evidence>
<dbReference type="EMBL" id="SDGV01000015">
    <property type="protein sequence ID" value="THB61212.1"/>
    <property type="molecule type" value="Genomic_DNA"/>
</dbReference>
<dbReference type="PANTHER" id="PTHR21581:SF6">
    <property type="entry name" value="TRAFFICKING PROTEIN PARTICLE COMPLEX SUBUNIT 12"/>
    <property type="match status" value="1"/>
</dbReference>
<feature type="active site" description="Acyl-ester intermediate" evidence="7">
    <location>
        <position position="106"/>
    </location>
</feature>
<accession>A0A4S3B301</accession>
<keyword evidence="13" id="KW-1185">Reference proteome</keyword>
<evidence type="ECO:0000256" key="5">
    <source>
        <dbReference type="ARBA" id="ARBA00022984"/>
    </source>
</evidence>
<evidence type="ECO:0000256" key="1">
    <source>
        <dbReference type="ARBA" id="ARBA00007164"/>
    </source>
</evidence>
<dbReference type="InterPro" id="IPR018044">
    <property type="entry name" value="Peptidase_S11"/>
</dbReference>
<keyword evidence="12" id="KW-0645">Protease</keyword>
<organism evidence="12 13">
    <name type="scientific">Vagococcus silagei</name>
    <dbReference type="NCBI Taxonomy" id="2508885"/>
    <lineage>
        <taxon>Bacteria</taxon>
        <taxon>Bacillati</taxon>
        <taxon>Bacillota</taxon>
        <taxon>Bacilli</taxon>
        <taxon>Lactobacillales</taxon>
        <taxon>Enterococcaceae</taxon>
        <taxon>Vagococcus</taxon>
    </lineage>
</organism>
<gene>
    <name evidence="12" type="ORF">ESZ54_06740</name>
</gene>
<name>A0A4S3B301_9ENTE</name>
<dbReference type="SUPFAM" id="SSF56601">
    <property type="entry name" value="beta-lactamase/transpeptidase-like"/>
    <property type="match status" value="1"/>
</dbReference>
<dbReference type="Gene3D" id="3.40.710.10">
    <property type="entry name" value="DD-peptidase/beta-lactamase superfamily"/>
    <property type="match status" value="1"/>
</dbReference>
<keyword evidence="3" id="KW-0378">Hydrolase</keyword>
<feature type="compositionally biased region" description="Basic and acidic residues" evidence="10">
    <location>
        <begin position="39"/>
        <end position="51"/>
    </location>
</feature>